<keyword evidence="4" id="KW-0812">Transmembrane</keyword>
<evidence type="ECO:0000256" key="4">
    <source>
        <dbReference type="SAM" id="Phobius"/>
    </source>
</evidence>
<reference evidence="6 7" key="1">
    <citation type="submission" date="2015-12" db="EMBL/GenBank/DDBJ databases">
        <authorList>
            <person name="Shamseldin A."/>
            <person name="Moawad H."/>
            <person name="Abd El-Rahim W.M."/>
            <person name="Sadowsky M.J."/>
        </authorList>
    </citation>
    <scope>NUCLEOTIDE SEQUENCE [LARGE SCALE GENOMIC DNA]</scope>
    <source>
        <strain evidence="6 7">ZGT118</strain>
    </source>
</reference>
<dbReference type="RefSeq" id="WP_068348265.1">
    <property type="nucleotide sequence ID" value="NZ_LQBQ01000035.1"/>
</dbReference>
<dbReference type="AlphaFoldDB" id="A0A0X3TL16"/>
<evidence type="ECO:0000313" key="7">
    <source>
        <dbReference type="Proteomes" id="UP000053791"/>
    </source>
</evidence>
<evidence type="ECO:0000256" key="3">
    <source>
        <dbReference type="ARBA" id="ARBA00023315"/>
    </source>
</evidence>
<keyword evidence="7" id="KW-1185">Reference proteome</keyword>
<dbReference type="EMBL" id="LQBQ01000035">
    <property type="protein sequence ID" value="KUJ76433.1"/>
    <property type="molecule type" value="Genomic_DNA"/>
</dbReference>
<proteinExistence type="predicted"/>
<evidence type="ECO:0000259" key="5">
    <source>
        <dbReference type="SMART" id="SM00563"/>
    </source>
</evidence>
<dbReference type="STRING" id="1685379.AVO45_11590"/>
<dbReference type="GO" id="GO:0006654">
    <property type="term" value="P:phosphatidic acid biosynthetic process"/>
    <property type="evidence" value="ECO:0007669"/>
    <property type="project" value="TreeGrafter"/>
</dbReference>
<comment type="caution">
    <text evidence="6">The sequence shown here is derived from an EMBL/GenBank/DDBJ whole genome shotgun (WGS) entry which is preliminary data.</text>
</comment>
<name>A0A0X3TL16_9RHOB</name>
<keyword evidence="4" id="KW-0472">Membrane</keyword>
<dbReference type="SMART" id="SM00563">
    <property type="entry name" value="PlsC"/>
    <property type="match status" value="1"/>
</dbReference>
<evidence type="ECO:0000313" key="6">
    <source>
        <dbReference type="EMBL" id="KUJ76433.1"/>
    </source>
</evidence>
<comment type="pathway">
    <text evidence="1">Lipid metabolism.</text>
</comment>
<dbReference type="Proteomes" id="UP000053791">
    <property type="component" value="Unassembled WGS sequence"/>
</dbReference>
<evidence type="ECO:0000256" key="2">
    <source>
        <dbReference type="ARBA" id="ARBA00022679"/>
    </source>
</evidence>
<dbReference type="SUPFAM" id="SSF69593">
    <property type="entry name" value="Glycerol-3-phosphate (1)-acyltransferase"/>
    <property type="match status" value="1"/>
</dbReference>
<dbReference type="CDD" id="cd07989">
    <property type="entry name" value="LPLAT_AGPAT-like"/>
    <property type="match status" value="1"/>
</dbReference>
<accession>A0A0X3TL16</accession>
<organism evidence="6 7">
    <name type="scientific">Ruegeria marisrubri</name>
    <dbReference type="NCBI Taxonomy" id="1685379"/>
    <lineage>
        <taxon>Bacteria</taxon>
        <taxon>Pseudomonadati</taxon>
        <taxon>Pseudomonadota</taxon>
        <taxon>Alphaproteobacteria</taxon>
        <taxon>Rhodobacterales</taxon>
        <taxon>Roseobacteraceae</taxon>
        <taxon>Ruegeria</taxon>
    </lineage>
</organism>
<keyword evidence="2 6" id="KW-0808">Transferase</keyword>
<dbReference type="InterPro" id="IPR002123">
    <property type="entry name" value="Plipid/glycerol_acylTrfase"/>
</dbReference>
<protein>
    <submittedName>
        <fullName evidence="6">Glycerol acyltransferase</fullName>
    </submittedName>
</protein>
<dbReference type="GO" id="GO:0003841">
    <property type="term" value="F:1-acylglycerol-3-phosphate O-acyltransferase activity"/>
    <property type="evidence" value="ECO:0007669"/>
    <property type="project" value="TreeGrafter"/>
</dbReference>
<keyword evidence="3 6" id="KW-0012">Acyltransferase</keyword>
<dbReference type="PANTHER" id="PTHR10434:SF11">
    <property type="entry name" value="1-ACYL-SN-GLYCEROL-3-PHOSPHATE ACYLTRANSFERASE"/>
    <property type="match status" value="1"/>
</dbReference>
<dbReference type="Pfam" id="PF01553">
    <property type="entry name" value="Acyltransferase"/>
    <property type="match status" value="1"/>
</dbReference>
<gene>
    <name evidence="6" type="ORF">AVO45_11590</name>
</gene>
<feature type="domain" description="Phospholipid/glycerol acyltransferase" evidence="5">
    <location>
        <begin position="73"/>
        <end position="187"/>
    </location>
</feature>
<sequence>MANAIQWVRSLIFVIVIYAWMGILGLVFAPYALFSKRGALRACKIYARSTIWLARWMVGIRGEVRGTPPTGEVMVAAKHQSFFDILLIFDAVPHAKFIMKRELMWTPVIGLYAKRLGCVPVDRGKKGAAIAKMVQDVAKEFNEPGQLVIYPQGTRVPPGVKKPYKVGTAILYEGLKNPCVPAATNVGVFWPRTGIMRRPGHAIVEFLDPIEPGVDRNTFMSRLEEEIESHSDRLMRGVGFDPDAVH</sequence>
<dbReference type="OrthoDB" id="5290997at2"/>
<keyword evidence="4" id="KW-1133">Transmembrane helix</keyword>
<evidence type="ECO:0000256" key="1">
    <source>
        <dbReference type="ARBA" id="ARBA00005189"/>
    </source>
</evidence>
<dbReference type="PANTHER" id="PTHR10434">
    <property type="entry name" value="1-ACYL-SN-GLYCEROL-3-PHOSPHATE ACYLTRANSFERASE"/>
    <property type="match status" value="1"/>
</dbReference>
<feature type="transmembrane region" description="Helical" evidence="4">
    <location>
        <begin position="12"/>
        <end position="34"/>
    </location>
</feature>